<reference evidence="1" key="1">
    <citation type="submission" date="2022-04" db="EMBL/GenBank/DDBJ databases">
        <title>Genome of the entomopathogenic fungus Entomophthora muscae.</title>
        <authorList>
            <person name="Elya C."/>
            <person name="Lovett B.R."/>
            <person name="Lee E."/>
            <person name="Macias A.M."/>
            <person name="Hajek A.E."/>
            <person name="De Bivort B.L."/>
            <person name="Kasson M.T."/>
            <person name="De Fine Licht H.H."/>
            <person name="Stajich J.E."/>
        </authorList>
    </citation>
    <scope>NUCLEOTIDE SEQUENCE</scope>
    <source>
        <strain evidence="1">Berkeley</strain>
    </source>
</reference>
<comment type="caution">
    <text evidence="1">The sequence shown here is derived from an EMBL/GenBank/DDBJ whole genome shotgun (WGS) entry which is preliminary data.</text>
</comment>
<protein>
    <submittedName>
        <fullName evidence="1">Uncharacterized protein</fullName>
    </submittedName>
</protein>
<gene>
    <name evidence="1" type="ORF">DSO57_1008310</name>
</gene>
<evidence type="ECO:0000313" key="1">
    <source>
        <dbReference type="EMBL" id="KAJ9089912.1"/>
    </source>
</evidence>
<dbReference type="EMBL" id="QTSX02000025">
    <property type="protein sequence ID" value="KAJ9089912.1"/>
    <property type="molecule type" value="Genomic_DNA"/>
</dbReference>
<evidence type="ECO:0000313" key="2">
    <source>
        <dbReference type="Proteomes" id="UP001165960"/>
    </source>
</evidence>
<proteinExistence type="predicted"/>
<sequence>MPASQSEKYLGTKEYFENNSCAQEEGQIQNSKTNPNSGTLEERQNLVSKVKNNIPPNQWNLVDYNTHLGLDSSQTDLPKPKIDLGETKSCHHHLTTHPEEIIGPKQNCLKPQQIAQEQGQDPYYDPGQLNSSQTSSWPPLVSPHSTVSIAMYTSMYYILTYFAGSFGRYNMHAKIFLWIMTVYPIVTALTGFQFANLLPYIMQVIPTIIGYCNVKLLTTASPEKRRPLERFQRLEGSSLTSRAEEEIFPHKSGEVDHKSSRNGAKENTTNLKQGVSWM</sequence>
<organism evidence="1 2">
    <name type="scientific">Entomophthora muscae</name>
    <dbReference type="NCBI Taxonomy" id="34485"/>
    <lineage>
        <taxon>Eukaryota</taxon>
        <taxon>Fungi</taxon>
        <taxon>Fungi incertae sedis</taxon>
        <taxon>Zoopagomycota</taxon>
        <taxon>Entomophthoromycotina</taxon>
        <taxon>Entomophthoromycetes</taxon>
        <taxon>Entomophthorales</taxon>
        <taxon>Entomophthoraceae</taxon>
        <taxon>Entomophthora</taxon>
    </lineage>
</organism>
<keyword evidence="2" id="KW-1185">Reference proteome</keyword>
<dbReference type="Proteomes" id="UP001165960">
    <property type="component" value="Unassembled WGS sequence"/>
</dbReference>
<name>A0ACC2UU79_9FUNG</name>
<accession>A0ACC2UU79</accession>